<dbReference type="HOGENOM" id="CLU_1546558_0_0_6"/>
<feature type="signal peptide" evidence="1">
    <location>
        <begin position="1"/>
        <end position="23"/>
    </location>
</feature>
<evidence type="ECO:0000313" key="3">
    <source>
        <dbReference type="Proteomes" id="UP000006683"/>
    </source>
</evidence>
<dbReference type="RefSeq" id="WP_013345078.1">
    <property type="nucleotide sequence ID" value="NC_014541.1"/>
</dbReference>
<feature type="chain" id="PRO_5003151445" evidence="1">
    <location>
        <begin position="24"/>
        <end position="173"/>
    </location>
</feature>
<organism evidence="2 3">
    <name type="scientific">Ferrimonas balearica (strain DSM 9799 / CCM 4581 / KCTC 23876 / PAT)</name>
    <dbReference type="NCBI Taxonomy" id="550540"/>
    <lineage>
        <taxon>Bacteria</taxon>
        <taxon>Pseudomonadati</taxon>
        <taxon>Pseudomonadota</taxon>
        <taxon>Gammaproteobacteria</taxon>
        <taxon>Alteromonadales</taxon>
        <taxon>Ferrimonadaceae</taxon>
        <taxon>Ferrimonas</taxon>
    </lineage>
</organism>
<keyword evidence="1" id="KW-0732">Signal</keyword>
<dbReference type="OrthoDB" id="6398666at2"/>
<accession>E1SPX7</accession>
<evidence type="ECO:0000256" key="1">
    <source>
        <dbReference type="SAM" id="SignalP"/>
    </source>
</evidence>
<evidence type="ECO:0000313" key="2">
    <source>
        <dbReference type="EMBL" id="ADN75772.1"/>
    </source>
</evidence>
<keyword evidence="3" id="KW-1185">Reference proteome</keyword>
<dbReference type="EMBL" id="CP002209">
    <property type="protein sequence ID" value="ADN75772.1"/>
    <property type="molecule type" value="Genomic_DNA"/>
</dbReference>
<proteinExistence type="predicted"/>
<reference evidence="2 3" key="1">
    <citation type="journal article" date="2010" name="Stand. Genomic Sci.">
        <title>Complete genome sequence of Ferrimonas balearica type strain (PAT).</title>
        <authorList>
            <person name="Nolan M."/>
            <person name="Sikorski J."/>
            <person name="Davenport K."/>
            <person name="Lucas S."/>
            <person name="Glavina Del Rio T."/>
            <person name="Tice H."/>
            <person name="Cheng J."/>
            <person name="Goodwin L."/>
            <person name="Pitluck S."/>
            <person name="Liolios K."/>
            <person name="Ivanova N."/>
            <person name="Mavromatis K."/>
            <person name="Ovchinnikova G."/>
            <person name="Pati A."/>
            <person name="Chen A."/>
            <person name="Palaniappan K."/>
            <person name="Land M."/>
            <person name="Hauser L."/>
            <person name="Chang Y."/>
            <person name="Jeffries C."/>
            <person name="Tapia R."/>
            <person name="Brettin T."/>
            <person name="Detter J."/>
            <person name="Han C."/>
            <person name="Yasawong M."/>
            <person name="Rohde M."/>
            <person name="Tindall B."/>
            <person name="Goker M."/>
            <person name="Woyke T."/>
            <person name="Bristow J."/>
            <person name="Eisen J."/>
            <person name="Markowitz V."/>
            <person name="Hugenholtz P."/>
            <person name="Kyrpides N."/>
            <person name="Klenk H."/>
            <person name="Lapidus A."/>
        </authorList>
    </citation>
    <scope>NUCLEOTIDE SEQUENCE [LARGE SCALE GENOMIC DNA]</scope>
    <source>
        <strain evidence="3">DSM 9799 / CCM 4581 / KCTC 23876 / PAT</strain>
    </source>
</reference>
<sequence>MNKRLALALLAMTLLTGWRWPFASEPTNLVLSCRNELVENRLVGEQQDRFYMIADFLLQGDRASINYRYFQQDGVPVGTLSMRGKVLDADLEEDVYALSLNESHILIEDEALPLPQHMAYLKSFSQRNMAEQGVHNLTLRLLHRNRESDYAIVFFLPSTAVCGCSVLDSDDAM</sequence>
<protein>
    <submittedName>
        <fullName evidence="2">Uncharacterized protein</fullName>
    </submittedName>
</protein>
<dbReference type="GeneID" id="67181783"/>
<gene>
    <name evidence="2" type="ordered locus">Fbal_1568</name>
</gene>
<name>E1SPX7_FERBD</name>
<dbReference type="Proteomes" id="UP000006683">
    <property type="component" value="Chromosome"/>
</dbReference>
<dbReference type="KEGG" id="fbl:Fbal_1568"/>
<dbReference type="eggNOG" id="ENOG5033ZQ7">
    <property type="taxonomic scope" value="Bacteria"/>
</dbReference>
<dbReference type="AlphaFoldDB" id="E1SPX7"/>